<gene>
    <name evidence="3" type="ORF">A2803_03015</name>
</gene>
<dbReference type="Gene3D" id="3.40.1440.10">
    <property type="entry name" value="GIY-YIG endonuclease"/>
    <property type="match status" value="1"/>
</dbReference>
<dbReference type="CDD" id="cd10448">
    <property type="entry name" value="GIY-YIG_unchar_3"/>
    <property type="match status" value="1"/>
</dbReference>
<dbReference type="PROSITE" id="PS50164">
    <property type="entry name" value="GIY_YIG"/>
    <property type="match status" value="1"/>
</dbReference>
<proteinExistence type="inferred from homology"/>
<dbReference type="AlphaFoldDB" id="A0A1F7Z0B8"/>
<evidence type="ECO:0000313" key="4">
    <source>
        <dbReference type="Proteomes" id="UP000178870"/>
    </source>
</evidence>
<dbReference type="Pfam" id="PF01541">
    <property type="entry name" value="GIY-YIG"/>
    <property type="match status" value="1"/>
</dbReference>
<dbReference type="EMBL" id="MGGP01000009">
    <property type="protein sequence ID" value="OGM33063.1"/>
    <property type="molecule type" value="Genomic_DNA"/>
</dbReference>
<reference evidence="3 4" key="1">
    <citation type="journal article" date="2016" name="Nat. Commun.">
        <title>Thousands of microbial genomes shed light on interconnected biogeochemical processes in an aquifer system.</title>
        <authorList>
            <person name="Anantharaman K."/>
            <person name="Brown C.T."/>
            <person name="Hug L.A."/>
            <person name="Sharon I."/>
            <person name="Castelle C.J."/>
            <person name="Probst A.J."/>
            <person name="Thomas B.C."/>
            <person name="Singh A."/>
            <person name="Wilkins M.J."/>
            <person name="Karaoz U."/>
            <person name="Brodie E.L."/>
            <person name="Williams K.H."/>
            <person name="Hubbard S.S."/>
            <person name="Banfield J.F."/>
        </authorList>
    </citation>
    <scope>NUCLEOTIDE SEQUENCE [LARGE SCALE GENOMIC DNA]</scope>
</reference>
<comment type="caution">
    <text evidence="3">The sequence shown here is derived from an EMBL/GenBank/DDBJ whole genome shotgun (WGS) entry which is preliminary data.</text>
</comment>
<evidence type="ECO:0000259" key="2">
    <source>
        <dbReference type="PROSITE" id="PS50164"/>
    </source>
</evidence>
<dbReference type="InterPro" id="IPR035901">
    <property type="entry name" value="GIY-YIG_endonuc_sf"/>
</dbReference>
<comment type="similarity">
    <text evidence="1">Belongs to the UPF0213 family.</text>
</comment>
<dbReference type="SUPFAM" id="SSF82771">
    <property type="entry name" value="GIY-YIG endonuclease"/>
    <property type="match status" value="1"/>
</dbReference>
<dbReference type="PANTHER" id="PTHR34477">
    <property type="entry name" value="UPF0213 PROTEIN YHBQ"/>
    <property type="match status" value="1"/>
</dbReference>
<dbReference type="InterPro" id="IPR050190">
    <property type="entry name" value="UPF0213_domain"/>
</dbReference>
<evidence type="ECO:0000256" key="1">
    <source>
        <dbReference type="ARBA" id="ARBA00007435"/>
    </source>
</evidence>
<feature type="domain" description="GIY-YIG" evidence="2">
    <location>
        <begin position="5"/>
        <end position="81"/>
    </location>
</feature>
<dbReference type="InterPro" id="IPR000305">
    <property type="entry name" value="GIY-YIG_endonuc"/>
</dbReference>
<dbReference type="Proteomes" id="UP000178870">
    <property type="component" value="Unassembled WGS sequence"/>
</dbReference>
<protein>
    <recommendedName>
        <fullName evidence="2">GIY-YIG domain-containing protein</fullName>
    </recommendedName>
</protein>
<dbReference type="PANTHER" id="PTHR34477:SF5">
    <property type="entry name" value="BSL5627 PROTEIN"/>
    <property type="match status" value="1"/>
</dbReference>
<evidence type="ECO:0000313" key="3">
    <source>
        <dbReference type="EMBL" id="OGM33063.1"/>
    </source>
</evidence>
<name>A0A1F7Z0B8_9BACT</name>
<organism evidence="3 4">
    <name type="scientific">Candidatus Woesebacteria bacterium RIFCSPHIGHO2_01_FULL_44_21</name>
    <dbReference type="NCBI Taxonomy" id="1802503"/>
    <lineage>
        <taxon>Bacteria</taxon>
        <taxon>Candidatus Woeseibacteriota</taxon>
    </lineage>
</organism>
<sequence>MVNRKLYAVYIMTNKYNTVLYIGVTNNILRRVYEHKNKQVEGFTSKYNTTKLVYYEFFEDVEFAINREKYLKNMLRRKKDSLITNFNHDWKDLYSSLLV</sequence>
<accession>A0A1F7Z0B8</accession>